<dbReference type="Gene3D" id="3.10.250.10">
    <property type="entry name" value="SRCR-like domain"/>
    <property type="match status" value="4"/>
</dbReference>
<sequence>GAFSSCFTLLLSLTVPARLSGSHSQCQGRVELLQAGTWASVCAVGWDLAAARVLCRQLGCGRPRAVPLPCSPTKAEGDVVGLRQVLCAGQELDLEHCELQPGDAVSCPSKHVAAVNCEGEHGAGPGLAPFRLRLADGPRRCAGRLEVQRAGRWGTVCDDGWSRTNAAVVCQELGCGEAQGLDGERPRFKPGVGRIWLDDVRCRGQEKSLQDCAHRVWGYHDCTHHEDVGVVLSGPAQIRLVNGPDSCTGRLEVFYNSTWGTVCDDHWNLAGARVVCRQLGCGMGLSAIGGARYGRGKDPIWLDNVQCTGMEAALSECQARPWGTHNCGHGEDVSVVCEIQVRLINGSSSCSGRVEIFHNGSWGTVCDDGWNMTAAEVVCREVGCGSALSAPVGATFGQGTGEIWLDDVTCAGTEAALSLCQVSSWGSHNCGHREDAGVECLGKSDFFPIRAGICVFIIIIIIV</sequence>
<feature type="domain" description="SRCR" evidence="11">
    <location>
        <begin position="132"/>
        <end position="233"/>
    </location>
</feature>
<evidence type="ECO:0000259" key="11">
    <source>
        <dbReference type="PROSITE" id="PS50287"/>
    </source>
</evidence>
<evidence type="ECO:0000313" key="12">
    <source>
        <dbReference type="Ensembl" id="ENSCJPP00005004884.1"/>
    </source>
</evidence>
<protein>
    <recommendedName>
        <fullName evidence="8">Soluble scavenger receptor cysteine-rich domain-containing protein SSC5D</fullName>
    </recommendedName>
</protein>
<proteinExistence type="predicted"/>
<comment type="caution">
    <text evidence="9">Lacks conserved residue(s) required for the propagation of feature annotation.</text>
</comment>
<comment type="function">
    <text evidence="6">Binds to extracellular matrix proteins. Binds to pathogen-associated molecular patterns (PAMPs) present on the cell walls of Gram-positive and Gram-negative bacteria and fungi, behaving as a pattern recognition receptor (PRR). Induces bacterial and fungal aggregation and subsequent inhibition of PAMP-induced cytokine release. Does not possess intrinsic bactericidal activity. May play a role in the innate defense and homeostasis of certain epithelial surfaces.</text>
</comment>
<evidence type="ECO:0000256" key="4">
    <source>
        <dbReference type="ARBA" id="ARBA00023170"/>
    </source>
</evidence>
<evidence type="ECO:0000256" key="8">
    <source>
        <dbReference type="ARBA" id="ARBA00069168"/>
    </source>
</evidence>
<dbReference type="SMART" id="SM00202">
    <property type="entry name" value="SR"/>
    <property type="match status" value="4"/>
</dbReference>
<feature type="disulfide bond" evidence="9">
    <location>
        <begin position="307"/>
        <end position="317"/>
    </location>
</feature>
<name>A0A8C2T003_COTJA</name>
<keyword evidence="4" id="KW-0675">Receptor</keyword>
<dbReference type="InterPro" id="IPR036772">
    <property type="entry name" value="SRCR-like_dom_sf"/>
</dbReference>
<evidence type="ECO:0000256" key="1">
    <source>
        <dbReference type="ARBA" id="ARBA00022729"/>
    </source>
</evidence>
<dbReference type="PANTHER" id="PTHR48071">
    <property type="entry name" value="SRCR DOMAIN-CONTAINING PROTEIN"/>
    <property type="match status" value="1"/>
</dbReference>
<feature type="signal peptide" evidence="10">
    <location>
        <begin position="1"/>
        <end position="21"/>
    </location>
</feature>
<dbReference type="GO" id="GO:0005886">
    <property type="term" value="C:plasma membrane"/>
    <property type="evidence" value="ECO:0007669"/>
    <property type="project" value="TreeGrafter"/>
</dbReference>
<keyword evidence="5" id="KW-0325">Glycoprotein</keyword>
<reference evidence="12" key="1">
    <citation type="submission" date="2015-11" db="EMBL/GenBank/DDBJ databases">
        <authorList>
            <consortium name="International Coturnix japonica Genome Analysis Consortium"/>
            <person name="Warren W."/>
            <person name="Burt D.W."/>
            <person name="Antin P.B."/>
            <person name="Lanford R."/>
            <person name="Gros J."/>
            <person name="Wilson R.K."/>
        </authorList>
    </citation>
    <scope>NUCLEOTIDE SEQUENCE [LARGE SCALE GENOMIC DNA]</scope>
</reference>
<keyword evidence="1 10" id="KW-0732">Signal</keyword>
<dbReference type="SUPFAM" id="SSF56487">
    <property type="entry name" value="SRCR-like"/>
    <property type="match status" value="4"/>
</dbReference>
<dbReference type="PANTHER" id="PTHR48071:SF8">
    <property type="entry name" value="CD5 ANTIGEN-LIKE"/>
    <property type="match status" value="1"/>
</dbReference>
<accession>A0A8C2T003</accession>
<dbReference type="GO" id="GO:0005615">
    <property type="term" value="C:extracellular space"/>
    <property type="evidence" value="ECO:0007669"/>
    <property type="project" value="TreeGrafter"/>
</dbReference>
<evidence type="ECO:0000256" key="9">
    <source>
        <dbReference type="PROSITE-ProRule" id="PRU00196"/>
    </source>
</evidence>
<dbReference type="Pfam" id="PF00530">
    <property type="entry name" value="SRCR"/>
    <property type="match status" value="4"/>
</dbReference>
<evidence type="ECO:0000256" key="2">
    <source>
        <dbReference type="ARBA" id="ARBA00022737"/>
    </source>
</evidence>
<feature type="disulfide bond" evidence="9">
    <location>
        <begin position="87"/>
        <end position="97"/>
    </location>
</feature>
<comment type="subunit">
    <text evidence="7">Interacts with LGALS1 and laminin.</text>
</comment>
<evidence type="ECO:0000256" key="10">
    <source>
        <dbReference type="SAM" id="SignalP"/>
    </source>
</evidence>
<evidence type="ECO:0000313" key="13">
    <source>
        <dbReference type="Proteomes" id="UP000694412"/>
    </source>
</evidence>
<dbReference type="PROSITE" id="PS50287">
    <property type="entry name" value="SRCR_2"/>
    <property type="match status" value="4"/>
</dbReference>
<dbReference type="GeneTree" id="ENSGT00940000164475"/>
<feature type="domain" description="SRCR" evidence="11">
    <location>
        <begin position="17"/>
        <end position="118"/>
    </location>
</feature>
<dbReference type="InterPro" id="IPR001190">
    <property type="entry name" value="SRCR"/>
</dbReference>
<dbReference type="PROSITE" id="PS00420">
    <property type="entry name" value="SRCR_1"/>
    <property type="match status" value="3"/>
</dbReference>
<evidence type="ECO:0000256" key="3">
    <source>
        <dbReference type="ARBA" id="ARBA00023157"/>
    </source>
</evidence>
<dbReference type="PRINTS" id="PR00258">
    <property type="entry name" value="SPERACTRCPTR"/>
</dbReference>
<feature type="disulfide bond" evidence="9">
    <location>
        <begin position="276"/>
        <end position="337"/>
    </location>
</feature>
<keyword evidence="13" id="KW-1185">Reference proteome</keyword>
<dbReference type="FunFam" id="3.10.250.10:FF:000001">
    <property type="entry name" value="Lysyl oxidase 4 isoform X1"/>
    <property type="match status" value="1"/>
</dbReference>
<feature type="disulfide bond" evidence="9">
    <location>
        <begin position="379"/>
        <end position="440"/>
    </location>
</feature>
<dbReference type="GO" id="GO:0004252">
    <property type="term" value="F:serine-type endopeptidase activity"/>
    <property type="evidence" value="ECO:0007669"/>
    <property type="project" value="TreeGrafter"/>
</dbReference>
<dbReference type="GO" id="GO:0031638">
    <property type="term" value="P:zymogen activation"/>
    <property type="evidence" value="ECO:0007669"/>
    <property type="project" value="TreeGrafter"/>
</dbReference>
<evidence type="ECO:0000256" key="7">
    <source>
        <dbReference type="ARBA" id="ARBA00064153"/>
    </source>
</evidence>
<keyword evidence="3 9" id="KW-1015">Disulfide bond</keyword>
<keyword evidence="2" id="KW-0677">Repeat</keyword>
<dbReference type="FunFam" id="3.10.250.10:FF:000007">
    <property type="entry name" value="Soluble scavenger receptor cysteine-rich domain-containing protein SSC5D"/>
    <property type="match status" value="2"/>
</dbReference>
<feature type="domain" description="SRCR" evidence="11">
    <location>
        <begin position="341"/>
        <end position="441"/>
    </location>
</feature>
<feature type="chain" id="PRO_5034335390" description="Soluble scavenger receptor cysteine-rich domain-containing protein SSC5D" evidence="10">
    <location>
        <begin position="22"/>
        <end position="463"/>
    </location>
</feature>
<reference evidence="12" key="3">
    <citation type="submission" date="2025-09" db="UniProtKB">
        <authorList>
            <consortium name="Ensembl"/>
        </authorList>
    </citation>
    <scope>IDENTIFICATION</scope>
</reference>
<feature type="disulfide bond" evidence="9">
    <location>
        <begin position="410"/>
        <end position="420"/>
    </location>
</feature>
<feature type="disulfide bond" evidence="9">
    <location>
        <begin position="202"/>
        <end position="212"/>
    </location>
</feature>
<evidence type="ECO:0000256" key="6">
    <source>
        <dbReference type="ARBA" id="ARBA00058074"/>
    </source>
</evidence>
<dbReference type="FunFam" id="3.10.250.10:FF:000004">
    <property type="entry name" value="Scavenger receptor cysteine-rich type 1 protein M130"/>
    <property type="match status" value="1"/>
</dbReference>
<dbReference type="Proteomes" id="UP000694412">
    <property type="component" value="Chromosome LGE64"/>
</dbReference>
<feature type="domain" description="SRCR" evidence="11">
    <location>
        <begin position="238"/>
        <end position="338"/>
    </location>
</feature>
<dbReference type="AlphaFoldDB" id="A0A8C2T003"/>
<feature type="disulfide bond" evidence="9">
    <location>
        <begin position="263"/>
        <end position="327"/>
    </location>
</feature>
<dbReference type="Ensembl" id="ENSCJPT00005008027.1">
    <property type="protein sequence ID" value="ENSCJPP00005004884.1"/>
    <property type="gene ID" value="ENSCJPG00005004727.1"/>
</dbReference>
<organism evidence="12 13">
    <name type="scientific">Coturnix japonica</name>
    <name type="common">Japanese quail</name>
    <name type="synonym">Coturnix coturnix japonica</name>
    <dbReference type="NCBI Taxonomy" id="93934"/>
    <lineage>
        <taxon>Eukaryota</taxon>
        <taxon>Metazoa</taxon>
        <taxon>Chordata</taxon>
        <taxon>Craniata</taxon>
        <taxon>Vertebrata</taxon>
        <taxon>Euteleostomi</taxon>
        <taxon>Archelosauria</taxon>
        <taxon>Archosauria</taxon>
        <taxon>Dinosauria</taxon>
        <taxon>Saurischia</taxon>
        <taxon>Theropoda</taxon>
        <taxon>Coelurosauria</taxon>
        <taxon>Aves</taxon>
        <taxon>Neognathae</taxon>
        <taxon>Galloanserae</taxon>
        <taxon>Galliformes</taxon>
        <taxon>Phasianidae</taxon>
        <taxon>Perdicinae</taxon>
        <taxon>Coturnix</taxon>
    </lineage>
</organism>
<feature type="disulfide bond" evidence="9">
    <location>
        <begin position="366"/>
        <end position="430"/>
    </location>
</feature>
<evidence type="ECO:0000256" key="5">
    <source>
        <dbReference type="ARBA" id="ARBA00023180"/>
    </source>
</evidence>
<reference evidence="12" key="2">
    <citation type="submission" date="2025-08" db="UniProtKB">
        <authorList>
            <consortium name="Ensembl"/>
        </authorList>
    </citation>
    <scope>IDENTIFICATION</scope>
</reference>